<dbReference type="InterPro" id="IPR010730">
    <property type="entry name" value="HET"/>
</dbReference>
<dbReference type="OrthoDB" id="194358at2759"/>
<evidence type="ECO:0000313" key="2">
    <source>
        <dbReference type="EMBL" id="KIM95639.1"/>
    </source>
</evidence>
<dbReference type="Pfam" id="PF06985">
    <property type="entry name" value="HET"/>
    <property type="match status" value="1"/>
</dbReference>
<dbReference type="Proteomes" id="UP000054321">
    <property type="component" value="Unassembled WGS sequence"/>
</dbReference>
<proteinExistence type="predicted"/>
<reference evidence="2 3" key="1">
    <citation type="submission" date="2014-04" db="EMBL/GenBank/DDBJ databases">
        <authorList>
            <consortium name="DOE Joint Genome Institute"/>
            <person name="Kuo A."/>
            <person name="Martino E."/>
            <person name="Perotto S."/>
            <person name="Kohler A."/>
            <person name="Nagy L.G."/>
            <person name="Floudas D."/>
            <person name="Copeland A."/>
            <person name="Barry K.W."/>
            <person name="Cichocki N."/>
            <person name="Veneault-Fourrey C."/>
            <person name="LaButti K."/>
            <person name="Lindquist E.A."/>
            <person name="Lipzen A."/>
            <person name="Lundell T."/>
            <person name="Morin E."/>
            <person name="Murat C."/>
            <person name="Sun H."/>
            <person name="Tunlid A."/>
            <person name="Henrissat B."/>
            <person name="Grigoriev I.V."/>
            <person name="Hibbett D.S."/>
            <person name="Martin F."/>
            <person name="Nordberg H.P."/>
            <person name="Cantor M.N."/>
            <person name="Hua S.X."/>
        </authorList>
    </citation>
    <scope>NUCLEOTIDE SEQUENCE [LARGE SCALE GENOMIC DNA]</scope>
    <source>
        <strain evidence="2 3">Zn</strain>
    </source>
</reference>
<dbReference type="PANTHER" id="PTHR24148">
    <property type="entry name" value="ANKYRIN REPEAT DOMAIN-CONTAINING PROTEIN 39 HOMOLOG-RELATED"/>
    <property type="match status" value="1"/>
</dbReference>
<gene>
    <name evidence="2" type="ORF">OIDMADRAFT_73942</name>
</gene>
<sequence length="210" mass="24159">MAVYEYQAIDLDRPAVRLLRLLKEGHMDDIRGELFDGWIEQPKGGIAYDALSYTWGSTEKNATITINGGIMNITSNLYAALQHLRLNDQDRIIWVDAICINQADDNERIHQVQQMSKIYKEAEQVIVWLGRGTEGSDCTMDFMKQLQANNIKVERSWMHLGQTSVSLGPRRPVISISRLREGMELMLKQPWFRRIWILQEIANARAATII</sequence>
<protein>
    <recommendedName>
        <fullName evidence="1">Heterokaryon incompatibility domain-containing protein</fullName>
    </recommendedName>
</protein>
<dbReference type="EMBL" id="KN832886">
    <property type="protein sequence ID" value="KIM95639.1"/>
    <property type="molecule type" value="Genomic_DNA"/>
</dbReference>
<reference evidence="3" key="2">
    <citation type="submission" date="2015-01" db="EMBL/GenBank/DDBJ databases">
        <title>Evolutionary Origins and Diversification of the Mycorrhizal Mutualists.</title>
        <authorList>
            <consortium name="DOE Joint Genome Institute"/>
            <consortium name="Mycorrhizal Genomics Consortium"/>
            <person name="Kohler A."/>
            <person name="Kuo A."/>
            <person name="Nagy L.G."/>
            <person name="Floudas D."/>
            <person name="Copeland A."/>
            <person name="Barry K.W."/>
            <person name="Cichocki N."/>
            <person name="Veneault-Fourrey C."/>
            <person name="LaButti K."/>
            <person name="Lindquist E.A."/>
            <person name="Lipzen A."/>
            <person name="Lundell T."/>
            <person name="Morin E."/>
            <person name="Murat C."/>
            <person name="Riley R."/>
            <person name="Ohm R."/>
            <person name="Sun H."/>
            <person name="Tunlid A."/>
            <person name="Henrissat B."/>
            <person name="Grigoriev I.V."/>
            <person name="Hibbett D.S."/>
            <person name="Martin F."/>
        </authorList>
    </citation>
    <scope>NUCLEOTIDE SEQUENCE [LARGE SCALE GENOMIC DNA]</scope>
    <source>
        <strain evidence="3">Zn</strain>
    </source>
</reference>
<dbReference type="InterPro" id="IPR052895">
    <property type="entry name" value="HetReg/Transcr_Mod"/>
</dbReference>
<dbReference type="PANTHER" id="PTHR24148:SF78">
    <property type="entry name" value="HETEROKARYON INCOMPATIBILITY DOMAIN-CONTAINING PROTEIN"/>
    <property type="match status" value="1"/>
</dbReference>
<accession>A0A0C3GWN5</accession>
<dbReference type="HOGENOM" id="CLU_004184_6_0_1"/>
<organism evidence="2 3">
    <name type="scientific">Oidiodendron maius (strain Zn)</name>
    <dbReference type="NCBI Taxonomy" id="913774"/>
    <lineage>
        <taxon>Eukaryota</taxon>
        <taxon>Fungi</taxon>
        <taxon>Dikarya</taxon>
        <taxon>Ascomycota</taxon>
        <taxon>Pezizomycotina</taxon>
        <taxon>Leotiomycetes</taxon>
        <taxon>Leotiomycetes incertae sedis</taxon>
        <taxon>Myxotrichaceae</taxon>
        <taxon>Oidiodendron</taxon>
    </lineage>
</organism>
<feature type="domain" description="Heterokaryon incompatibility" evidence="1">
    <location>
        <begin position="48"/>
        <end position="200"/>
    </location>
</feature>
<evidence type="ECO:0000313" key="3">
    <source>
        <dbReference type="Proteomes" id="UP000054321"/>
    </source>
</evidence>
<name>A0A0C3GWN5_OIDMZ</name>
<dbReference type="InParanoid" id="A0A0C3GWN5"/>
<dbReference type="AlphaFoldDB" id="A0A0C3GWN5"/>
<dbReference type="STRING" id="913774.A0A0C3GWN5"/>
<feature type="non-terminal residue" evidence="2">
    <location>
        <position position="210"/>
    </location>
</feature>
<evidence type="ECO:0000259" key="1">
    <source>
        <dbReference type="Pfam" id="PF06985"/>
    </source>
</evidence>
<keyword evidence="3" id="KW-1185">Reference proteome</keyword>